<dbReference type="Pfam" id="PF02373">
    <property type="entry name" value="JmjC"/>
    <property type="match status" value="1"/>
</dbReference>
<dbReference type="EMBL" id="CAADRP010001818">
    <property type="protein sequence ID" value="VFU53425.1"/>
    <property type="molecule type" value="Genomic_DNA"/>
</dbReference>
<reference evidence="2" key="1">
    <citation type="submission" date="2019-03" db="EMBL/GenBank/DDBJ databases">
        <authorList>
            <person name="Mank J."/>
            <person name="Almeida P."/>
        </authorList>
    </citation>
    <scope>NUCLEOTIDE SEQUENCE</scope>
    <source>
        <strain evidence="2">78183</strain>
    </source>
</reference>
<proteinExistence type="predicted"/>
<dbReference type="GO" id="GO:0005737">
    <property type="term" value="C:cytoplasm"/>
    <property type="evidence" value="ECO:0007669"/>
    <property type="project" value="TreeGrafter"/>
</dbReference>
<accession>A0A6N2MKW3</accession>
<feature type="domain" description="JmjC" evidence="1">
    <location>
        <begin position="1"/>
        <end position="143"/>
    </location>
</feature>
<sequence length="351" mass="40078">MYLKKLNFGTYFIKCVFSIHLIHQLSCINFFTLYHFLMVEITDRWALYPPGRVPLGVTVHVNEDDGDVTIDTPSSLQWWLDFYPLLADEDKPIECTQLPGETIFVPSGWWHCVLNLEPTVAVTQNFVNSKNFEYVCLDMAPGYRHKGVCRAGLLPLDDSSLEDLKMNMDYDKDDLSYADLTRKEKRIRVQEPIADPRYTTTANGVSKSYDLWKQGFSYDIEFLAMYLDKERNHYSSPWSSSNSIGPREMREWLSKLWVGRPELRELVWKGACIALQADKWLDCLEEICAFHNFPSPTADEKLPFGTGSNPVYLLADCAIKILVEGGLEAAMYALGTECAVQSQLPSEKSCS</sequence>
<organism evidence="2">
    <name type="scientific">Salix viminalis</name>
    <name type="common">Common osier</name>
    <name type="synonym">Basket willow</name>
    <dbReference type="NCBI Taxonomy" id="40686"/>
    <lineage>
        <taxon>Eukaryota</taxon>
        <taxon>Viridiplantae</taxon>
        <taxon>Streptophyta</taxon>
        <taxon>Embryophyta</taxon>
        <taxon>Tracheophyta</taxon>
        <taxon>Spermatophyta</taxon>
        <taxon>Magnoliopsida</taxon>
        <taxon>eudicotyledons</taxon>
        <taxon>Gunneridae</taxon>
        <taxon>Pentapetalae</taxon>
        <taxon>rosids</taxon>
        <taxon>fabids</taxon>
        <taxon>Malpighiales</taxon>
        <taxon>Salicaceae</taxon>
        <taxon>Saliceae</taxon>
        <taxon>Salix</taxon>
    </lineage>
</organism>
<gene>
    <name evidence="2" type="ORF">SVIM_LOCUS370927</name>
</gene>
<evidence type="ECO:0000259" key="1">
    <source>
        <dbReference type="PROSITE" id="PS51184"/>
    </source>
</evidence>
<dbReference type="AlphaFoldDB" id="A0A6N2MKW3"/>
<dbReference type="InterPro" id="IPR050910">
    <property type="entry name" value="JMJD6_ArgDemeth/LysHydrox"/>
</dbReference>
<name>A0A6N2MKW3_SALVM</name>
<protein>
    <recommendedName>
        <fullName evidence="1">JmjC domain-containing protein</fullName>
    </recommendedName>
</protein>
<dbReference type="PROSITE" id="PS51184">
    <property type="entry name" value="JMJC"/>
    <property type="match status" value="1"/>
</dbReference>
<dbReference type="Gene3D" id="2.60.120.650">
    <property type="entry name" value="Cupin"/>
    <property type="match status" value="1"/>
</dbReference>
<dbReference type="SUPFAM" id="SSF51197">
    <property type="entry name" value="Clavaminate synthase-like"/>
    <property type="match status" value="1"/>
</dbReference>
<dbReference type="PANTHER" id="PTHR12480">
    <property type="entry name" value="ARGININE DEMETHYLASE AND LYSYL-HYDROXYLASE JMJD"/>
    <property type="match status" value="1"/>
</dbReference>
<dbReference type="InterPro" id="IPR003347">
    <property type="entry name" value="JmjC_dom"/>
</dbReference>
<dbReference type="PANTHER" id="PTHR12480:SF35">
    <property type="entry name" value="TRANSCRIPTION FACTOR JUMONJI, JMJC DOMAIN-CONTAINING PROTEIN"/>
    <property type="match status" value="1"/>
</dbReference>
<evidence type="ECO:0000313" key="2">
    <source>
        <dbReference type="EMBL" id="VFU53425.1"/>
    </source>
</evidence>